<proteinExistence type="predicted"/>
<evidence type="ECO:0000313" key="3">
    <source>
        <dbReference type="Proteomes" id="UP000198932"/>
    </source>
</evidence>
<keyword evidence="1" id="KW-0472">Membrane</keyword>
<reference evidence="3" key="1">
    <citation type="submission" date="2016-10" db="EMBL/GenBank/DDBJ databases">
        <authorList>
            <person name="Varghese N."/>
            <person name="Submissions S."/>
        </authorList>
    </citation>
    <scope>NUCLEOTIDE SEQUENCE [LARGE SCALE GENOMIC DNA]</scope>
    <source>
        <strain evidence="3">RD 26</strain>
    </source>
</reference>
<keyword evidence="3" id="KW-1185">Reference proteome</keyword>
<sequence length="85" mass="8362">MPAVSPFGVLLFAAQVGVGAQVSRSLSTTGRARRAAVGLAVAVLGLLVLFRFGAVAALTADLIALLVVASATGSSGRRPTAGCPL</sequence>
<evidence type="ECO:0000256" key="1">
    <source>
        <dbReference type="SAM" id="Phobius"/>
    </source>
</evidence>
<dbReference type="RefSeq" id="WP_092919440.1">
    <property type="nucleotide sequence ID" value="NZ_FOYN01000001.1"/>
</dbReference>
<feature type="transmembrane region" description="Helical" evidence="1">
    <location>
        <begin position="35"/>
        <end position="68"/>
    </location>
</feature>
<dbReference type="OrthoDB" id="330321at2157"/>
<dbReference type="EMBL" id="FOYN01000001">
    <property type="protein sequence ID" value="SFR30316.1"/>
    <property type="molecule type" value="Genomic_DNA"/>
</dbReference>
<dbReference type="Proteomes" id="UP000198932">
    <property type="component" value="Unassembled WGS sequence"/>
</dbReference>
<protein>
    <submittedName>
        <fullName evidence="2">Uncharacterized protein</fullName>
    </submittedName>
</protein>
<keyword evidence="1" id="KW-1133">Transmembrane helix</keyword>
<keyword evidence="1" id="KW-0812">Transmembrane</keyword>
<organism evidence="2 3">
    <name type="scientific">Halorubrum sodomense</name>
    <dbReference type="NCBI Taxonomy" id="35743"/>
    <lineage>
        <taxon>Archaea</taxon>
        <taxon>Methanobacteriati</taxon>
        <taxon>Methanobacteriota</taxon>
        <taxon>Stenosarchaea group</taxon>
        <taxon>Halobacteria</taxon>
        <taxon>Halobacteriales</taxon>
        <taxon>Haloferacaceae</taxon>
        <taxon>Halorubrum</taxon>
    </lineage>
</organism>
<name>A0A1I6FK36_HALSD</name>
<dbReference type="AlphaFoldDB" id="A0A1I6FK36"/>
<gene>
    <name evidence="2" type="ORF">SAMN04487937_0134</name>
</gene>
<accession>A0A1I6FK36</accession>
<evidence type="ECO:0000313" key="2">
    <source>
        <dbReference type="EMBL" id="SFR30316.1"/>
    </source>
</evidence>